<evidence type="ECO:0000256" key="1">
    <source>
        <dbReference type="ARBA" id="ARBA00023004"/>
    </source>
</evidence>
<gene>
    <name evidence="4" type="ORF">METZ01_LOCUS42792</name>
</gene>
<dbReference type="AlphaFoldDB" id="A0A381RG56"/>
<dbReference type="CDD" id="cd01355">
    <property type="entry name" value="AcnX"/>
    <property type="match status" value="1"/>
</dbReference>
<accession>A0A381RG56</accession>
<dbReference type="PANTHER" id="PTHR36577:SF3">
    <property type="entry name" value="DUF521 DOMAIN PROTEIN (AFU_ORTHOLOGUE AFUA_6G00490)"/>
    <property type="match status" value="1"/>
</dbReference>
<name>A0A381RG56_9ZZZZ</name>
<feature type="domain" description="Phosphomevalonate dehydratase large subunit-like" evidence="3">
    <location>
        <begin position="3"/>
        <end position="404"/>
    </location>
</feature>
<sequence>MTLHLTTEERALLAGDHGEAVSLAMRILVSAAELLGAQALVRITSAHIDGCLHHGDGGVEFAEKLVATGGRVVVPTTLNVGALDLLHPDTVRADPSKLAMARRQMDAYVSMGAEPTFTCAPYQIGHQPAFGEQVAWGESNAIAFANSVLGARTERYGDFLDACCALAGRAPLHGLHIEQNRQATVVVDTTNVPDALKNQDVFYPVLGSWLGLEVGREVSVIIGLPPTVSRDQLKALGASAASTGAVALFHVEGVTPEAPSLDAVVSKTQSVGRIKLTADMVKGALKRLSTTDTVERIDAVAVGSPHFSITEFEALLTLVHGRRMAVPFYACTARATLQELEVRGDLLQLQEAGVEIVADTCVVVTPILRESGGVLMTNSGKFAHYAPSNTGYEVVYGSLEDCVESAATGLVARTEAIWSW</sequence>
<reference evidence="4" key="1">
    <citation type="submission" date="2018-05" db="EMBL/GenBank/DDBJ databases">
        <authorList>
            <person name="Lanie J.A."/>
            <person name="Ng W.-L."/>
            <person name="Kazmierczak K.M."/>
            <person name="Andrzejewski T.M."/>
            <person name="Davidsen T.M."/>
            <person name="Wayne K.J."/>
            <person name="Tettelin H."/>
            <person name="Glass J.I."/>
            <person name="Rusch D."/>
            <person name="Podicherti R."/>
            <person name="Tsui H.-C.T."/>
            <person name="Winkler M.E."/>
        </authorList>
    </citation>
    <scope>NUCLEOTIDE SEQUENCE</scope>
</reference>
<proteinExistence type="predicted"/>
<protein>
    <recommendedName>
        <fullName evidence="3">Phosphomevalonate dehydratase large subunit-like domain-containing protein</fullName>
    </recommendedName>
</protein>
<dbReference type="InterPro" id="IPR007506">
    <property type="entry name" value="PMDh-L-like_dom"/>
</dbReference>
<dbReference type="PANTHER" id="PTHR36577">
    <property type="entry name" value="DUF521 DOMAIN PROTEIN (AFU_ORTHOLOGUE AFUA_6G00490)"/>
    <property type="match status" value="1"/>
</dbReference>
<evidence type="ECO:0000259" key="3">
    <source>
        <dbReference type="Pfam" id="PF04412"/>
    </source>
</evidence>
<keyword evidence="2" id="KW-0456">Lyase</keyword>
<dbReference type="EMBL" id="UINC01001852">
    <property type="protein sequence ID" value="SUZ89938.1"/>
    <property type="molecule type" value="Genomic_DNA"/>
</dbReference>
<organism evidence="4">
    <name type="scientific">marine metagenome</name>
    <dbReference type="NCBI Taxonomy" id="408172"/>
    <lineage>
        <taxon>unclassified sequences</taxon>
        <taxon>metagenomes</taxon>
        <taxon>ecological metagenomes</taxon>
    </lineage>
</organism>
<evidence type="ECO:0000313" key="4">
    <source>
        <dbReference type="EMBL" id="SUZ89938.1"/>
    </source>
</evidence>
<dbReference type="Pfam" id="PF04412">
    <property type="entry name" value="AcnX"/>
    <property type="match status" value="1"/>
</dbReference>
<keyword evidence="1" id="KW-0408">Iron</keyword>
<dbReference type="GO" id="GO:0016829">
    <property type="term" value="F:lyase activity"/>
    <property type="evidence" value="ECO:0007669"/>
    <property type="project" value="UniProtKB-KW"/>
</dbReference>
<evidence type="ECO:0000256" key="2">
    <source>
        <dbReference type="ARBA" id="ARBA00023239"/>
    </source>
</evidence>